<dbReference type="EMBL" id="VWPJ01000002">
    <property type="protein sequence ID" value="KAA5607087.1"/>
    <property type="molecule type" value="Genomic_DNA"/>
</dbReference>
<keyword evidence="1" id="KW-0808">Transferase</keyword>
<dbReference type="GO" id="GO:0016740">
    <property type="term" value="F:transferase activity"/>
    <property type="evidence" value="ECO:0007669"/>
    <property type="project" value="UniProtKB-KW"/>
</dbReference>
<name>A0A5M6IGR2_9PROT</name>
<dbReference type="Gene3D" id="3.40.50.2000">
    <property type="entry name" value="Glycogen Phosphorylase B"/>
    <property type="match status" value="2"/>
</dbReference>
<keyword evidence="2" id="KW-1185">Reference proteome</keyword>
<dbReference type="AlphaFoldDB" id="A0A5M6IGR2"/>
<evidence type="ECO:0000313" key="1">
    <source>
        <dbReference type="EMBL" id="KAA5607087.1"/>
    </source>
</evidence>
<evidence type="ECO:0000313" key="2">
    <source>
        <dbReference type="Proteomes" id="UP000324065"/>
    </source>
</evidence>
<proteinExistence type="predicted"/>
<dbReference type="Proteomes" id="UP000324065">
    <property type="component" value="Unassembled WGS sequence"/>
</dbReference>
<organism evidence="1 2">
    <name type="scientific">Roseospira marina</name>
    <dbReference type="NCBI Taxonomy" id="140057"/>
    <lineage>
        <taxon>Bacteria</taxon>
        <taxon>Pseudomonadati</taxon>
        <taxon>Pseudomonadota</taxon>
        <taxon>Alphaproteobacteria</taxon>
        <taxon>Rhodospirillales</taxon>
        <taxon>Rhodospirillaceae</taxon>
        <taxon>Roseospira</taxon>
    </lineage>
</organism>
<dbReference type="RefSeq" id="WP_150061097.1">
    <property type="nucleotide sequence ID" value="NZ_JACHII010000003.1"/>
</dbReference>
<gene>
    <name evidence="1" type="ORF">F1188_04060</name>
</gene>
<sequence length="352" mass="37492">MRILFADDGVPYDGRTPAEDPLGGGERAVVGLARALAARGHGVSVATPIVEPERIDGVDWLPLPMDEGDRTLPDDVDVLVAVRRPSLLALPVRPGRRVVWVMGQPDYLIRPSVRARLATHRPDLLYVSDSQRAAGPASLMASAEVVAPGAAPAFLDVPDTKPALPPVAVTTAHPVHGGLDWLLDRWERGIAPLLPDASLHIYSALLSAGVAGERVPPSVKPMVERVQALSDAGVEVREPQPEGALADAWSTARVFLHPGQAWDFGCWSLVEAQAAGLPAVARPLGGAAERIANGDSGMLVPDEAAFENVTVQILRDDGLYAGMVEEARAPGRRRSWDDAAVDLEGHWTSFLR</sequence>
<dbReference type="OrthoDB" id="5490598at2"/>
<protein>
    <submittedName>
        <fullName evidence="1">Glycosyltransferase family 4 protein</fullName>
    </submittedName>
</protein>
<accession>A0A5M6IGR2</accession>
<comment type="caution">
    <text evidence="1">The sequence shown here is derived from an EMBL/GenBank/DDBJ whole genome shotgun (WGS) entry which is preliminary data.</text>
</comment>
<reference evidence="1 2" key="1">
    <citation type="submission" date="2019-09" db="EMBL/GenBank/DDBJ databases">
        <title>Genome sequence of Roseospira marina, one of the more divergent members of the non-sulfur purple photosynthetic bacterial family, the Rhodospirillaceae.</title>
        <authorList>
            <person name="Meyer T."/>
            <person name="Kyndt J."/>
        </authorList>
    </citation>
    <scope>NUCLEOTIDE SEQUENCE [LARGE SCALE GENOMIC DNA]</scope>
    <source>
        <strain evidence="1 2">DSM 15113</strain>
    </source>
</reference>
<dbReference type="SUPFAM" id="SSF53756">
    <property type="entry name" value="UDP-Glycosyltransferase/glycogen phosphorylase"/>
    <property type="match status" value="1"/>
</dbReference>
<dbReference type="Pfam" id="PF13692">
    <property type="entry name" value="Glyco_trans_1_4"/>
    <property type="match status" value="1"/>
</dbReference>